<comment type="caution">
    <text evidence="2">The sequence shown here is derived from an EMBL/GenBank/DDBJ whole genome shotgun (WGS) entry which is preliminary data.</text>
</comment>
<evidence type="ECO:0000259" key="1">
    <source>
        <dbReference type="PROSITE" id="PS51658"/>
    </source>
</evidence>
<sequence>MRTMRVIRLVVHVGTRQPVLVLGEADGERCLPVFLRRPQADVIAVGPRGAEDPLLPQDVLVPVLRGLGHRLDGAELTELTDGVFSAVLVLDGDTRVAVLPSDALAVAVRERLPIAVAEDILDAVGQPVEEVFPNGTGAPAQQQVEEFRSFLDGVTPDDFGAPGR</sequence>
<dbReference type="InterPro" id="IPR036104">
    <property type="entry name" value="BFN_sf"/>
</dbReference>
<gene>
    <name evidence="2" type="ORF">KDL28_05705</name>
</gene>
<keyword evidence="3" id="KW-1185">Reference proteome</keyword>
<dbReference type="Pfam" id="PF02577">
    <property type="entry name" value="BFN_dom"/>
    <property type="match status" value="1"/>
</dbReference>
<dbReference type="Gene3D" id="3.10.690.10">
    <property type="entry name" value="Bifunctional nuclease domain"/>
    <property type="match status" value="1"/>
</dbReference>
<dbReference type="PROSITE" id="PS51658">
    <property type="entry name" value="BFN"/>
    <property type="match status" value="1"/>
</dbReference>
<dbReference type="RefSeq" id="WP_252436165.1">
    <property type="nucleotide sequence ID" value="NZ_JAGSOV010000011.1"/>
</dbReference>
<evidence type="ECO:0000313" key="2">
    <source>
        <dbReference type="EMBL" id="MCO1654547.1"/>
    </source>
</evidence>
<name>A0ABT0ZUZ2_9PSEU</name>
<dbReference type="Proteomes" id="UP001165283">
    <property type="component" value="Unassembled WGS sequence"/>
</dbReference>
<dbReference type="SUPFAM" id="SSF103256">
    <property type="entry name" value="Hypothetical protein TM0160"/>
    <property type="match status" value="1"/>
</dbReference>
<dbReference type="InterPro" id="IPR003729">
    <property type="entry name" value="Bi_nuclease_dom"/>
</dbReference>
<proteinExistence type="predicted"/>
<reference evidence="2" key="1">
    <citation type="submission" date="2021-04" db="EMBL/GenBank/DDBJ databases">
        <title>Pseudonocardia sp. nov., isolated from sandy soil of mangrove forest.</title>
        <authorList>
            <person name="Zan Z."/>
            <person name="Huang R."/>
            <person name="Liu W."/>
        </authorList>
    </citation>
    <scope>NUCLEOTIDE SEQUENCE</scope>
    <source>
        <strain evidence="2">S2-4</strain>
    </source>
</reference>
<accession>A0ABT0ZUZ2</accession>
<organism evidence="2 3">
    <name type="scientific">Pseudonocardia humida</name>
    <dbReference type="NCBI Taxonomy" id="2800819"/>
    <lineage>
        <taxon>Bacteria</taxon>
        <taxon>Bacillati</taxon>
        <taxon>Actinomycetota</taxon>
        <taxon>Actinomycetes</taxon>
        <taxon>Pseudonocardiales</taxon>
        <taxon>Pseudonocardiaceae</taxon>
        <taxon>Pseudonocardia</taxon>
    </lineage>
</organism>
<protein>
    <submittedName>
        <fullName evidence="2">Bifunctional nuclease family protein</fullName>
    </submittedName>
</protein>
<feature type="domain" description="BFN" evidence="1">
    <location>
        <begin position="1"/>
        <end position="128"/>
    </location>
</feature>
<dbReference type="EMBL" id="JAGSOV010000011">
    <property type="protein sequence ID" value="MCO1654547.1"/>
    <property type="molecule type" value="Genomic_DNA"/>
</dbReference>
<evidence type="ECO:0000313" key="3">
    <source>
        <dbReference type="Proteomes" id="UP001165283"/>
    </source>
</evidence>